<protein>
    <submittedName>
        <fullName evidence="5">DeoR/GlpR family DNA-binding transcription regulator</fullName>
    </submittedName>
</protein>
<keyword evidence="1" id="KW-0805">Transcription regulation</keyword>
<keyword evidence="2" id="KW-0804">Transcription</keyword>
<dbReference type="EMBL" id="JBBUTG010000002">
    <property type="protein sequence ID" value="MEK8030055.1"/>
    <property type="molecule type" value="Genomic_DNA"/>
</dbReference>
<dbReference type="InterPro" id="IPR001034">
    <property type="entry name" value="DeoR_HTH"/>
</dbReference>
<evidence type="ECO:0000256" key="3">
    <source>
        <dbReference type="SAM" id="MobiDB-lite"/>
    </source>
</evidence>
<evidence type="ECO:0000256" key="1">
    <source>
        <dbReference type="ARBA" id="ARBA00023015"/>
    </source>
</evidence>
<dbReference type="InterPro" id="IPR036390">
    <property type="entry name" value="WH_DNA-bd_sf"/>
</dbReference>
<dbReference type="InterPro" id="IPR014036">
    <property type="entry name" value="DeoR-like_C"/>
</dbReference>
<dbReference type="SMART" id="SM01134">
    <property type="entry name" value="DeoRC"/>
    <property type="match status" value="1"/>
</dbReference>
<dbReference type="Proteomes" id="UP001371218">
    <property type="component" value="Unassembled WGS sequence"/>
</dbReference>
<dbReference type="PRINTS" id="PR00037">
    <property type="entry name" value="HTHLACR"/>
</dbReference>
<feature type="region of interest" description="Disordered" evidence="3">
    <location>
        <begin position="1"/>
        <end position="26"/>
    </location>
</feature>
<organism evidence="5 6">
    <name type="scientific">Ideonella lacteola</name>
    <dbReference type="NCBI Taxonomy" id="2984193"/>
    <lineage>
        <taxon>Bacteria</taxon>
        <taxon>Pseudomonadati</taxon>
        <taxon>Pseudomonadota</taxon>
        <taxon>Betaproteobacteria</taxon>
        <taxon>Burkholderiales</taxon>
        <taxon>Sphaerotilaceae</taxon>
        <taxon>Ideonella</taxon>
    </lineage>
</organism>
<dbReference type="SUPFAM" id="SSF46785">
    <property type="entry name" value="Winged helix' DNA-binding domain"/>
    <property type="match status" value="1"/>
</dbReference>
<feature type="domain" description="HTH deoR-type" evidence="4">
    <location>
        <begin position="29"/>
        <end position="84"/>
    </location>
</feature>
<dbReference type="Gene3D" id="3.40.50.1360">
    <property type="match status" value="1"/>
</dbReference>
<dbReference type="Pfam" id="PF08220">
    <property type="entry name" value="HTH_DeoR"/>
    <property type="match status" value="1"/>
</dbReference>
<reference evidence="5 6" key="1">
    <citation type="submission" date="2024-04" db="EMBL/GenBank/DDBJ databases">
        <title>Novel species of the genus Ideonella isolated from streams.</title>
        <authorList>
            <person name="Lu H."/>
        </authorList>
    </citation>
    <scope>NUCLEOTIDE SEQUENCE [LARGE SCALE GENOMIC DNA]</scope>
    <source>
        <strain evidence="5 6">DXS29W</strain>
    </source>
</reference>
<dbReference type="InterPro" id="IPR050313">
    <property type="entry name" value="Carb_Metab_HTH_regulators"/>
</dbReference>
<dbReference type="InterPro" id="IPR037171">
    <property type="entry name" value="NagB/RpiA_transferase-like"/>
</dbReference>
<evidence type="ECO:0000259" key="4">
    <source>
        <dbReference type="PROSITE" id="PS51000"/>
    </source>
</evidence>
<accession>A0ABU9BJB1</accession>
<name>A0ABU9BJB1_9BURK</name>
<dbReference type="RefSeq" id="WP_341424411.1">
    <property type="nucleotide sequence ID" value="NZ_JBBUTG010000002.1"/>
</dbReference>
<dbReference type="PROSITE" id="PS51000">
    <property type="entry name" value="HTH_DEOR_2"/>
    <property type="match status" value="1"/>
</dbReference>
<dbReference type="Pfam" id="PF00455">
    <property type="entry name" value="DeoRC"/>
    <property type="match status" value="1"/>
</dbReference>
<comment type="caution">
    <text evidence="5">The sequence shown here is derived from an EMBL/GenBank/DDBJ whole genome shotgun (WGS) entry which is preliminary data.</text>
</comment>
<dbReference type="PANTHER" id="PTHR30363:SF44">
    <property type="entry name" value="AGA OPERON TRANSCRIPTIONAL REPRESSOR-RELATED"/>
    <property type="match status" value="1"/>
</dbReference>
<dbReference type="SUPFAM" id="SSF100950">
    <property type="entry name" value="NagB/RpiA/CoA transferase-like"/>
    <property type="match status" value="1"/>
</dbReference>
<sequence>MTTKNAPRPGHAAGRPPRSGEGEEAPLLLEERRREIRALIEEKGKVTTEQLAARFNTSLVTIRGDLNALAETGQIVRTHGGALAHRDGEEVPIEIKQSLRHAEKVRIASAAVTMIQDGDTILLDSGSTTGEIAKQIRGLRLHAINVITNALNVAVTLAQAPHVRLVMLGGVLRPNSFSLSGPQAEASLAGLQADRLFLGVDSLDPEIGLMTPHLLEAQLNAQMIRAARQVIAVADSSKLLRRSLSVIAKVEQIHTLITDEGAHPDSVAALRARGVDVVLV</sequence>
<dbReference type="GO" id="GO:0003677">
    <property type="term" value="F:DNA binding"/>
    <property type="evidence" value="ECO:0007669"/>
    <property type="project" value="UniProtKB-KW"/>
</dbReference>
<evidence type="ECO:0000313" key="5">
    <source>
        <dbReference type="EMBL" id="MEK8030055.1"/>
    </source>
</evidence>
<keyword evidence="6" id="KW-1185">Reference proteome</keyword>
<dbReference type="InterPro" id="IPR036388">
    <property type="entry name" value="WH-like_DNA-bd_sf"/>
</dbReference>
<gene>
    <name evidence="5" type="ORF">AACH06_04405</name>
</gene>
<proteinExistence type="predicted"/>
<evidence type="ECO:0000256" key="2">
    <source>
        <dbReference type="ARBA" id="ARBA00023163"/>
    </source>
</evidence>
<dbReference type="Gene3D" id="1.10.10.10">
    <property type="entry name" value="Winged helix-like DNA-binding domain superfamily/Winged helix DNA-binding domain"/>
    <property type="match status" value="1"/>
</dbReference>
<evidence type="ECO:0000313" key="6">
    <source>
        <dbReference type="Proteomes" id="UP001371218"/>
    </source>
</evidence>
<feature type="compositionally biased region" description="Low complexity" evidence="3">
    <location>
        <begin position="1"/>
        <end position="19"/>
    </location>
</feature>
<keyword evidence="5" id="KW-0238">DNA-binding</keyword>
<dbReference type="PANTHER" id="PTHR30363">
    <property type="entry name" value="HTH-TYPE TRANSCRIPTIONAL REGULATOR SRLR-RELATED"/>
    <property type="match status" value="1"/>
</dbReference>
<dbReference type="SMART" id="SM00420">
    <property type="entry name" value="HTH_DEOR"/>
    <property type="match status" value="1"/>
</dbReference>